<proteinExistence type="inferred from homology"/>
<dbReference type="VEuPathDB" id="VectorBase:LLOJ010897"/>
<dbReference type="GO" id="GO:0004984">
    <property type="term" value="F:olfactory receptor activity"/>
    <property type="evidence" value="ECO:0007669"/>
    <property type="project" value="InterPro"/>
</dbReference>
<evidence type="ECO:0000256" key="1">
    <source>
        <dbReference type="ARBA" id="ARBA00004651"/>
    </source>
</evidence>
<dbReference type="Proteomes" id="UP000092461">
    <property type="component" value="Unassembled WGS sequence"/>
</dbReference>
<dbReference type="EnsemblMetazoa" id="LLOJ010897-RA">
    <property type="protein sequence ID" value="LLOJ010897-PA"/>
    <property type="gene ID" value="LLOJ010897"/>
</dbReference>
<feature type="transmembrane region" description="Helical" evidence="10">
    <location>
        <begin position="62"/>
        <end position="88"/>
    </location>
</feature>
<keyword evidence="8 10" id="KW-0675">Receptor</keyword>
<evidence type="ECO:0000256" key="6">
    <source>
        <dbReference type="ARBA" id="ARBA00022989"/>
    </source>
</evidence>
<dbReference type="PANTHER" id="PTHR21137:SF35">
    <property type="entry name" value="ODORANT RECEPTOR 19A-RELATED"/>
    <property type="match status" value="1"/>
</dbReference>
<protein>
    <recommendedName>
        <fullName evidence="10">Odorant receptor</fullName>
    </recommendedName>
</protein>
<comment type="subcellular location">
    <subcellularLocation>
        <location evidence="1 10">Cell membrane</location>
        <topology evidence="1 10">Multi-pass membrane protein</topology>
    </subcellularLocation>
</comment>
<evidence type="ECO:0000256" key="9">
    <source>
        <dbReference type="ARBA" id="ARBA00023224"/>
    </source>
</evidence>
<comment type="similarity">
    <text evidence="10">Belongs to the insect chemoreceptor superfamily. Heteromeric odorant receptor channel (TC 1.A.69) family.</text>
</comment>
<evidence type="ECO:0000256" key="3">
    <source>
        <dbReference type="ARBA" id="ARBA00022606"/>
    </source>
</evidence>
<evidence type="ECO:0000256" key="8">
    <source>
        <dbReference type="ARBA" id="ARBA00023170"/>
    </source>
</evidence>
<dbReference type="EMBL" id="AJWK01011884">
    <property type="status" value="NOT_ANNOTATED_CDS"/>
    <property type="molecule type" value="Genomic_DNA"/>
</dbReference>
<evidence type="ECO:0000256" key="2">
    <source>
        <dbReference type="ARBA" id="ARBA00022475"/>
    </source>
</evidence>
<keyword evidence="2" id="KW-1003">Cell membrane</keyword>
<dbReference type="InterPro" id="IPR004117">
    <property type="entry name" value="7tm6_olfct_rcpt"/>
</dbReference>
<dbReference type="GO" id="GO:0007165">
    <property type="term" value="P:signal transduction"/>
    <property type="evidence" value="ECO:0007669"/>
    <property type="project" value="UniProtKB-KW"/>
</dbReference>
<evidence type="ECO:0000256" key="7">
    <source>
        <dbReference type="ARBA" id="ARBA00023136"/>
    </source>
</evidence>
<feature type="transmembrane region" description="Helical" evidence="10">
    <location>
        <begin position="290"/>
        <end position="309"/>
    </location>
</feature>
<dbReference type="AlphaFoldDB" id="A0A3F2ZDB8"/>
<feature type="transmembrane region" description="Helical" evidence="10">
    <location>
        <begin position="181"/>
        <end position="207"/>
    </location>
</feature>
<evidence type="ECO:0000256" key="5">
    <source>
        <dbReference type="ARBA" id="ARBA00022725"/>
    </source>
</evidence>
<keyword evidence="7 10" id="KW-0472">Membrane</keyword>
<dbReference type="VEuPathDB" id="VectorBase:LLONM1_007722"/>
<feature type="transmembrane region" description="Helical" evidence="10">
    <location>
        <begin position="266"/>
        <end position="284"/>
    </location>
</feature>
<organism evidence="11 12">
    <name type="scientific">Lutzomyia longipalpis</name>
    <name type="common">Sand fly</name>
    <dbReference type="NCBI Taxonomy" id="7200"/>
    <lineage>
        <taxon>Eukaryota</taxon>
        <taxon>Metazoa</taxon>
        <taxon>Ecdysozoa</taxon>
        <taxon>Arthropoda</taxon>
        <taxon>Hexapoda</taxon>
        <taxon>Insecta</taxon>
        <taxon>Pterygota</taxon>
        <taxon>Neoptera</taxon>
        <taxon>Endopterygota</taxon>
        <taxon>Diptera</taxon>
        <taxon>Nematocera</taxon>
        <taxon>Psychodoidea</taxon>
        <taxon>Psychodidae</taxon>
        <taxon>Lutzomyia</taxon>
        <taxon>Lutzomyia</taxon>
    </lineage>
</organism>
<evidence type="ECO:0000313" key="11">
    <source>
        <dbReference type="EnsemblMetazoa" id="LLOJ010897-PA"/>
    </source>
</evidence>
<evidence type="ECO:0000313" key="12">
    <source>
        <dbReference type="Proteomes" id="UP000092461"/>
    </source>
</evidence>
<keyword evidence="6 10" id="KW-1133">Transmembrane helix</keyword>
<comment type="caution">
    <text evidence="10">Lacks conserved residue(s) required for the propagation of feature annotation.</text>
</comment>
<keyword evidence="5 10" id="KW-0552">Olfaction</keyword>
<keyword evidence="12" id="KW-1185">Reference proteome</keyword>
<dbReference type="GO" id="GO:0005549">
    <property type="term" value="F:odorant binding"/>
    <property type="evidence" value="ECO:0007669"/>
    <property type="project" value="InterPro"/>
</dbReference>
<reference evidence="11" key="1">
    <citation type="submission" date="2020-05" db="UniProtKB">
        <authorList>
            <consortium name="EnsemblMetazoa"/>
        </authorList>
    </citation>
    <scope>IDENTIFICATION</scope>
    <source>
        <strain evidence="11">Jacobina</strain>
    </source>
</reference>
<sequence>MAQGGFTVVDSRSYTLFLCRMVGFDVFIQKAPRRFVYYLCFWVNTSYHIFCLYTFYKHRHDLMTVLQCLSVWGAAGQCSVKTFLALIYRKTMREAFHFLNEKQDKSKDDSEVYTRYLKWAKRLNLIQRTIFYVLSNNIVLLSLYVLLSIVIFNERKHLLICNIPGLDFDPYAPFPSYEIHVFYQFIALVAGVYELIALDGLFAYFVCNGAAIAETLLLKTRSLSMSIEGNKITDETTTERIKELVFLHREYMNYVYLLDRMYSTMLLMQFGSFALSGSVALYVGGTSDWFAVYGVVLTSFTQLFFYNLLGTVLQTKNQEISQEFFEINWLKMSVNNKKYILLMLQCSQRMKTITVGHLAPLNLETGMSIYKALYSYFLLLKDVFK</sequence>
<keyword evidence="3 10" id="KW-0716">Sensory transduction</keyword>
<dbReference type="GO" id="GO:0005886">
    <property type="term" value="C:plasma membrane"/>
    <property type="evidence" value="ECO:0007669"/>
    <property type="project" value="UniProtKB-SubCell"/>
</dbReference>
<feature type="transmembrane region" description="Helical" evidence="10">
    <location>
        <begin position="35"/>
        <end position="56"/>
    </location>
</feature>
<evidence type="ECO:0000256" key="10">
    <source>
        <dbReference type="RuleBase" id="RU351113"/>
    </source>
</evidence>
<feature type="transmembrane region" description="Helical" evidence="10">
    <location>
        <begin position="130"/>
        <end position="152"/>
    </location>
</feature>
<evidence type="ECO:0000256" key="4">
    <source>
        <dbReference type="ARBA" id="ARBA00022692"/>
    </source>
</evidence>
<accession>A0A3F2ZDB8</accession>
<keyword evidence="4 10" id="KW-0812">Transmembrane</keyword>
<dbReference type="Pfam" id="PF02949">
    <property type="entry name" value="7tm_6"/>
    <property type="match status" value="1"/>
</dbReference>
<name>A0A3F2ZDB8_LUTLO</name>
<keyword evidence="9 10" id="KW-0807">Transducer</keyword>
<dbReference type="PANTHER" id="PTHR21137">
    <property type="entry name" value="ODORANT RECEPTOR"/>
    <property type="match status" value="1"/>
</dbReference>